<sequence>MSIIWSKRVPGSWTAIDEPRIATPNLLCRIDIVCGFSKVAGPLTSTSTSTVSEATTHSDPRAPFGVLTSSALCGPPPRKHLSRDHLTPTACSSQPGSLRLWTQLQAVLGFGRQQDTVVRDFYLPRATDSNPITLTPRAPPSLSLSRRLSSPLLIKVETGAKRMASHAAFALDIGSQIASAVPLNGLVESFCGLRTVCHSEGLEALPNIGDSSETERCGRP</sequence>
<reference evidence="1 2" key="1">
    <citation type="submission" date="2019-02" db="EMBL/GenBank/DDBJ databases">
        <title>Genome sequencing of the rare red list fungi Dentipellis fragilis.</title>
        <authorList>
            <person name="Buettner E."/>
            <person name="Kellner H."/>
        </authorList>
    </citation>
    <scope>NUCLEOTIDE SEQUENCE [LARGE SCALE GENOMIC DNA]</scope>
    <source>
        <strain evidence="1 2">DSM 105465</strain>
    </source>
</reference>
<dbReference type="EMBL" id="SEOQ01000299">
    <property type="protein sequence ID" value="TFY65877.1"/>
    <property type="molecule type" value="Genomic_DNA"/>
</dbReference>
<dbReference type="AlphaFoldDB" id="A0A4Y9YVW5"/>
<keyword evidence="2" id="KW-1185">Reference proteome</keyword>
<protein>
    <submittedName>
        <fullName evidence="1">Uncharacterized protein</fullName>
    </submittedName>
</protein>
<accession>A0A4Y9YVW5</accession>
<gene>
    <name evidence="1" type="ORF">EVG20_g5211</name>
</gene>
<comment type="caution">
    <text evidence="1">The sequence shown here is derived from an EMBL/GenBank/DDBJ whole genome shotgun (WGS) entry which is preliminary data.</text>
</comment>
<evidence type="ECO:0000313" key="1">
    <source>
        <dbReference type="EMBL" id="TFY65877.1"/>
    </source>
</evidence>
<dbReference type="Proteomes" id="UP000298327">
    <property type="component" value="Unassembled WGS sequence"/>
</dbReference>
<proteinExistence type="predicted"/>
<name>A0A4Y9YVW5_9AGAM</name>
<organism evidence="1 2">
    <name type="scientific">Dentipellis fragilis</name>
    <dbReference type="NCBI Taxonomy" id="205917"/>
    <lineage>
        <taxon>Eukaryota</taxon>
        <taxon>Fungi</taxon>
        <taxon>Dikarya</taxon>
        <taxon>Basidiomycota</taxon>
        <taxon>Agaricomycotina</taxon>
        <taxon>Agaricomycetes</taxon>
        <taxon>Russulales</taxon>
        <taxon>Hericiaceae</taxon>
        <taxon>Dentipellis</taxon>
    </lineage>
</organism>
<evidence type="ECO:0000313" key="2">
    <source>
        <dbReference type="Proteomes" id="UP000298327"/>
    </source>
</evidence>